<accession>A0A858BXH3</accession>
<gene>
    <name evidence="3" type="ORF">Ami103574_13685</name>
</gene>
<dbReference type="KEGG" id="abut:Ami103574_13685"/>
<dbReference type="Gene3D" id="2.60.40.1630">
    <property type="entry name" value="bacillus anthracis domain"/>
    <property type="match status" value="1"/>
</dbReference>
<keyword evidence="1" id="KW-0472">Membrane</keyword>
<dbReference type="RefSeq" id="WP_163067515.1">
    <property type="nucleotide sequence ID" value="NZ_CP048649.1"/>
</dbReference>
<evidence type="ECO:0000313" key="4">
    <source>
        <dbReference type="Proteomes" id="UP000466848"/>
    </source>
</evidence>
<feature type="transmembrane region" description="Helical" evidence="1">
    <location>
        <begin position="70"/>
        <end position="90"/>
    </location>
</feature>
<sequence length="374" mass="41820">MSKLEDMMKYYNLKEEDLLGSEALSEEERAQILEKTLLKAGLTPELEADTASLPTSDIPLKPKKPYRKRFALLTAACITVLALGAVSFAATSLNSTFLNFFHPQTQEETDLLNGLGTIIDQQVTNNGLTIHIKEALGDHNAVYVLFDLIAAEGTVLDQEQYTFVLQNISLEQDWSSIGPHGAGYSIQEMEDPDPTDNIKPMILSFSSSQKISGKKMTFDFKDFSTYKTGDELENRPEMTEPGTPGDENDIYNILIPGEWKIEFPLNYQDTTVAYKLNEALKYKDISFTLKEVRLSPISISMSLVTSQDISSDRLHETPLLLHLKDGTTIDTQQCSRGTSSDTFRTVIDAQFDEIINPTEIQSIEYCGTVLPIKF</sequence>
<keyword evidence="1" id="KW-1133">Transmembrane helix</keyword>
<protein>
    <submittedName>
        <fullName evidence="3">DUF4179 domain-containing protein</fullName>
    </submittedName>
</protein>
<dbReference type="Proteomes" id="UP000466848">
    <property type="component" value="Chromosome"/>
</dbReference>
<organism evidence="3 4">
    <name type="scientific">Aminipila butyrica</name>
    <dbReference type="NCBI Taxonomy" id="433296"/>
    <lineage>
        <taxon>Bacteria</taxon>
        <taxon>Bacillati</taxon>
        <taxon>Bacillota</taxon>
        <taxon>Clostridia</taxon>
        <taxon>Peptostreptococcales</taxon>
        <taxon>Anaerovoracaceae</taxon>
        <taxon>Aminipila</taxon>
    </lineage>
</organism>
<dbReference type="EMBL" id="CP048649">
    <property type="protein sequence ID" value="QIB70277.1"/>
    <property type="molecule type" value="Genomic_DNA"/>
</dbReference>
<keyword evidence="4" id="KW-1185">Reference proteome</keyword>
<reference evidence="3 4" key="1">
    <citation type="submission" date="2020-02" db="EMBL/GenBank/DDBJ databases">
        <authorList>
            <person name="Kim Y.B."/>
            <person name="Roh S.W."/>
        </authorList>
    </citation>
    <scope>NUCLEOTIDE SEQUENCE [LARGE SCALE GENOMIC DNA]</scope>
    <source>
        <strain evidence="3 4">DSM 103574</strain>
    </source>
</reference>
<evidence type="ECO:0000259" key="2">
    <source>
        <dbReference type="Pfam" id="PF13786"/>
    </source>
</evidence>
<keyword evidence="1" id="KW-0812">Transmembrane</keyword>
<name>A0A858BXH3_9FIRM</name>
<proteinExistence type="predicted"/>
<dbReference type="AlphaFoldDB" id="A0A858BXH3"/>
<evidence type="ECO:0000313" key="3">
    <source>
        <dbReference type="EMBL" id="QIB70277.1"/>
    </source>
</evidence>
<dbReference type="InterPro" id="IPR025436">
    <property type="entry name" value="DUF4179"/>
</dbReference>
<feature type="domain" description="DUF4179" evidence="2">
    <location>
        <begin position="67"/>
        <end position="148"/>
    </location>
</feature>
<evidence type="ECO:0000256" key="1">
    <source>
        <dbReference type="SAM" id="Phobius"/>
    </source>
</evidence>
<dbReference type="Pfam" id="PF13786">
    <property type="entry name" value="DUF4179"/>
    <property type="match status" value="1"/>
</dbReference>